<dbReference type="PANTHER" id="PTHR24303">
    <property type="entry name" value="HEME-BINDING MONOOXYGENASE FAMILY"/>
    <property type="match status" value="1"/>
</dbReference>
<dbReference type="GO" id="GO:0016705">
    <property type="term" value="F:oxidoreductase activity, acting on paired donors, with incorporation or reduction of molecular oxygen"/>
    <property type="evidence" value="ECO:0007669"/>
    <property type="project" value="InterPro"/>
</dbReference>
<comment type="similarity">
    <text evidence="2">Belongs to the cytochrome P450 family.</text>
</comment>
<organism evidence="7 8">
    <name type="scientific">Folsomia candida</name>
    <name type="common">Springtail</name>
    <dbReference type="NCBI Taxonomy" id="158441"/>
    <lineage>
        <taxon>Eukaryota</taxon>
        <taxon>Metazoa</taxon>
        <taxon>Ecdysozoa</taxon>
        <taxon>Arthropoda</taxon>
        <taxon>Hexapoda</taxon>
        <taxon>Collembola</taxon>
        <taxon>Entomobryomorpha</taxon>
        <taxon>Isotomoidea</taxon>
        <taxon>Isotomidae</taxon>
        <taxon>Proisotominae</taxon>
        <taxon>Folsomia</taxon>
    </lineage>
</organism>
<sequence>IPVEEEIFDLTKVLVESLANRLNSIINPSTPTVNCFTWAELHQKLALLQSAFGDKCRVKLTNLHLEFIFKKYVGPTQWPIFGNLFQFRKSPLKSMTTWGEQYGKIVGLRLGDFRAVQLNDYDHIKTAFSNPAFNGHPEFKPLHYLMGGQDHGKDAYICCQVVK</sequence>
<dbReference type="Proteomes" id="UP000198287">
    <property type="component" value="Unassembled WGS sequence"/>
</dbReference>
<keyword evidence="5" id="KW-0408">Iron</keyword>
<dbReference type="GO" id="GO:0005506">
    <property type="term" value="F:iron ion binding"/>
    <property type="evidence" value="ECO:0007669"/>
    <property type="project" value="InterPro"/>
</dbReference>
<evidence type="ECO:0000313" key="7">
    <source>
        <dbReference type="EMBL" id="OXA49862.1"/>
    </source>
</evidence>
<protein>
    <submittedName>
        <fullName evidence="7">Cytochrome P450 307a1</fullName>
    </submittedName>
</protein>
<gene>
    <name evidence="7" type="ORF">Fcan01_15652</name>
</gene>
<keyword evidence="6" id="KW-0503">Monooxygenase</keyword>
<dbReference type="PANTHER" id="PTHR24303:SF31">
    <property type="entry name" value="CYTOCHROME P450 307A1-RELATED"/>
    <property type="match status" value="1"/>
</dbReference>
<evidence type="ECO:0000256" key="2">
    <source>
        <dbReference type="ARBA" id="ARBA00010617"/>
    </source>
</evidence>
<dbReference type="GO" id="GO:0020037">
    <property type="term" value="F:heme binding"/>
    <property type="evidence" value="ECO:0007669"/>
    <property type="project" value="InterPro"/>
</dbReference>
<evidence type="ECO:0000256" key="6">
    <source>
        <dbReference type="ARBA" id="ARBA00023033"/>
    </source>
</evidence>
<dbReference type="InterPro" id="IPR001128">
    <property type="entry name" value="Cyt_P450"/>
</dbReference>
<dbReference type="InterPro" id="IPR036396">
    <property type="entry name" value="Cyt_P450_sf"/>
</dbReference>
<keyword evidence="3" id="KW-0479">Metal-binding</keyword>
<accession>A0A226DWL5</accession>
<dbReference type="AlphaFoldDB" id="A0A226DWL5"/>
<evidence type="ECO:0000256" key="4">
    <source>
        <dbReference type="ARBA" id="ARBA00023002"/>
    </source>
</evidence>
<proteinExistence type="inferred from homology"/>
<evidence type="ECO:0000256" key="5">
    <source>
        <dbReference type="ARBA" id="ARBA00023004"/>
    </source>
</evidence>
<keyword evidence="8" id="KW-1185">Reference proteome</keyword>
<comment type="cofactor">
    <cofactor evidence="1">
        <name>heme</name>
        <dbReference type="ChEBI" id="CHEBI:30413"/>
    </cofactor>
</comment>
<evidence type="ECO:0000256" key="3">
    <source>
        <dbReference type="ARBA" id="ARBA00022723"/>
    </source>
</evidence>
<evidence type="ECO:0000313" key="8">
    <source>
        <dbReference type="Proteomes" id="UP000198287"/>
    </source>
</evidence>
<evidence type="ECO:0000256" key="1">
    <source>
        <dbReference type="ARBA" id="ARBA00001971"/>
    </source>
</evidence>
<name>A0A226DWL5_FOLCA</name>
<dbReference type="Gene3D" id="1.10.630.10">
    <property type="entry name" value="Cytochrome P450"/>
    <property type="match status" value="1"/>
</dbReference>
<dbReference type="Pfam" id="PF00067">
    <property type="entry name" value="p450"/>
    <property type="match status" value="1"/>
</dbReference>
<comment type="caution">
    <text evidence="7">The sequence shown here is derived from an EMBL/GenBank/DDBJ whole genome shotgun (WGS) entry which is preliminary data.</text>
</comment>
<dbReference type="EMBL" id="LNIX01000010">
    <property type="protein sequence ID" value="OXA49862.1"/>
    <property type="molecule type" value="Genomic_DNA"/>
</dbReference>
<dbReference type="SUPFAM" id="SSF48264">
    <property type="entry name" value="Cytochrome P450"/>
    <property type="match status" value="1"/>
</dbReference>
<reference evidence="7 8" key="1">
    <citation type="submission" date="2015-12" db="EMBL/GenBank/DDBJ databases">
        <title>The genome of Folsomia candida.</title>
        <authorList>
            <person name="Faddeeva A."/>
            <person name="Derks M.F."/>
            <person name="Anvar Y."/>
            <person name="Smit S."/>
            <person name="Van Straalen N."/>
            <person name="Roelofs D."/>
        </authorList>
    </citation>
    <scope>NUCLEOTIDE SEQUENCE [LARGE SCALE GENOMIC DNA]</scope>
    <source>
        <strain evidence="7 8">VU population</strain>
        <tissue evidence="7">Whole body</tissue>
    </source>
</reference>
<dbReference type="GO" id="GO:0004497">
    <property type="term" value="F:monooxygenase activity"/>
    <property type="evidence" value="ECO:0007669"/>
    <property type="project" value="UniProtKB-KW"/>
</dbReference>
<feature type="non-terminal residue" evidence="7">
    <location>
        <position position="1"/>
    </location>
</feature>
<keyword evidence="4" id="KW-0560">Oxidoreductase</keyword>